<dbReference type="RefSeq" id="WP_214157453.1">
    <property type="nucleotide sequence ID" value="NZ_JAHBAY010000008.1"/>
</dbReference>
<sequence length="182" mass="19453">MSSFPAELTGTWKIDAGHSTVGFAVKHAMVSTTRGHFASFEGSATIDAANPESSSAYLEIDATSIQTGSEQRDGHLRSADFWDAENNPKIIFKSTSAKLDGDDLILVGDLTIKGVSKPVEIKWEFNGIAADPWGTTKAGFDGTATINRGDWGISWNSALETGGFLISDKVKLVLEIEADKQA</sequence>
<dbReference type="Proteomes" id="UP001197247">
    <property type="component" value="Unassembled WGS sequence"/>
</dbReference>
<dbReference type="InterPro" id="IPR007372">
    <property type="entry name" value="Lipid/polyisoprenoid-bd_YceI"/>
</dbReference>
<dbReference type="InterPro" id="IPR036761">
    <property type="entry name" value="TTHA0802/YceI-like_sf"/>
</dbReference>
<dbReference type="PANTHER" id="PTHR34406:SF1">
    <property type="entry name" value="PROTEIN YCEI"/>
    <property type="match status" value="1"/>
</dbReference>
<organism evidence="3 4">
    <name type="scientific">Kineosporia corallincola</name>
    <dbReference type="NCBI Taxonomy" id="2835133"/>
    <lineage>
        <taxon>Bacteria</taxon>
        <taxon>Bacillati</taxon>
        <taxon>Actinomycetota</taxon>
        <taxon>Actinomycetes</taxon>
        <taxon>Kineosporiales</taxon>
        <taxon>Kineosporiaceae</taxon>
        <taxon>Kineosporia</taxon>
    </lineage>
</organism>
<protein>
    <submittedName>
        <fullName evidence="3">YceI family protein</fullName>
    </submittedName>
</protein>
<dbReference type="SUPFAM" id="SSF101874">
    <property type="entry name" value="YceI-like"/>
    <property type="match status" value="1"/>
</dbReference>
<dbReference type="Gene3D" id="2.40.128.110">
    <property type="entry name" value="Lipid/polyisoprenoid-binding, YceI-like"/>
    <property type="match status" value="1"/>
</dbReference>
<accession>A0ABS5TJ80</accession>
<proteinExistence type="inferred from homology"/>
<evidence type="ECO:0000313" key="4">
    <source>
        <dbReference type="Proteomes" id="UP001197247"/>
    </source>
</evidence>
<evidence type="ECO:0000313" key="3">
    <source>
        <dbReference type="EMBL" id="MBT0771154.1"/>
    </source>
</evidence>
<keyword evidence="4" id="KW-1185">Reference proteome</keyword>
<dbReference type="Pfam" id="PF04264">
    <property type="entry name" value="YceI"/>
    <property type="match status" value="1"/>
</dbReference>
<dbReference type="PANTHER" id="PTHR34406">
    <property type="entry name" value="PROTEIN YCEI"/>
    <property type="match status" value="1"/>
</dbReference>
<feature type="domain" description="Lipid/polyisoprenoid-binding YceI-like" evidence="2">
    <location>
        <begin position="11"/>
        <end position="179"/>
    </location>
</feature>
<reference evidence="3 4" key="1">
    <citation type="submission" date="2021-05" db="EMBL/GenBank/DDBJ databases">
        <title>Kineosporia and Streptomyces sp. nov. two new marine actinobacteria isolated from Coral.</title>
        <authorList>
            <person name="Buangrab K."/>
            <person name="Sutthacheep M."/>
            <person name="Yeemin T."/>
            <person name="Harunari E."/>
            <person name="Igarashi Y."/>
            <person name="Kanchanasin P."/>
            <person name="Tanasupawat S."/>
            <person name="Phongsopitanun W."/>
        </authorList>
    </citation>
    <scope>NUCLEOTIDE SEQUENCE [LARGE SCALE GENOMIC DNA]</scope>
    <source>
        <strain evidence="3 4">J2-2</strain>
    </source>
</reference>
<comment type="caution">
    <text evidence="3">The sequence shown here is derived from an EMBL/GenBank/DDBJ whole genome shotgun (WGS) entry which is preliminary data.</text>
</comment>
<comment type="similarity">
    <text evidence="1">Belongs to the UPF0312 family.</text>
</comment>
<dbReference type="EMBL" id="JAHBAY010000008">
    <property type="protein sequence ID" value="MBT0771154.1"/>
    <property type="molecule type" value="Genomic_DNA"/>
</dbReference>
<evidence type="ECO:0000256" key="1">
    <source>
        <dbReference type="ARBA" id="ARBA00008812"/>
    </source>
</evidence>
<gene>
    <name evidence="3" type="ORF">KIH74_19595</name>
</gene>
<name>A0ABS5TJ80_9ACTN</name>
<evidence type="ECO:0000259" key="2">
    <source>
        <dbReference type="SMART" id="SM00867"/>
    </source>
</evidence>
<dbReference type="SMART" id="SM00867">
    <property type="entry name" value="YceI"/>
    <property type="match status" value="1"/>
</dbReference>